<evidence type="ECO:0000313" key="2">
    <source>
        <dbReference type="Proteomes" id="UP001227268"/>
    </source>
</evidence>
<dbReference type="EMBL" id="JASBWT010000006">
    <property type="protein sequence ID" value="KAJ9103915.1"/>
    <property type="molecule type" value="Genomic_DNA"/>
</dbReference>
<accession>A0ACC2VWT0</accession>
<protein>
    <submittedName>
        <fullName evidence="1">Uncharacterized protein</fullName>
    </submittedName>
</protein>
<sequence>MSWDLRVLTAPSLDTELCLLVTFDNAKYLINCGEGTQRNFVQKKISLRKLDGIFFTNGSAGCIGGLPGVMMTLADAGGGGNALKIAGPENVPQYLASCRTFVQRESLPLSILDIPTSPDQPVFQSPNLLVRAITLRPHSARHRASIGDDANQQQEFGWKDTRQQLRELNTSQLRWWRRAILKGIFKDPNPGASPSNVPTLISARPVEATGTSVASEKPPSRPPSPGKYQRQQTLSRSYIPQPIPLDGIDYQTNSQPSLMEDVRIAYILQAPLVRGKFDNAKAKQLGVPNGPIRGKLTAGQTIEFDDPQNPGQKKVVKPEDVVGAPQDGGAAIILDVDVGHIESMITAPALREYQIGGDKHANLVVHRVTLAVIGDPRYAEWAEQFPEKTEHIVTVVDKVSDAITYTSSSWNLLRLNMLNDQIFKLPVIEKNKEEKLSAFARAQKLEAYQIAKLYPPAPLNTLSHNPSDPNYPESTDGQKKSQDFVLAQMPKYADALRTLESAEITSAESPDDYGISVTPFGTGSAIPSKYRNVSSTLVDIPGFGGVLLDAGEGTLGQMRRRFGTRGMAEEIYANLRMVFISHMHADHHLGLRLVLEDRLRTDPKRTLYIVAPSYILLHLVENGMRIGDQHGNTRFVDIIAYEEWIKNGRPEINGKHSSTQSSMETSSEPMFFQPHYRLRRDLNIEAIKAMEQDLDLTTFLTPEVNHRGKAYGLAMQHKSGWKITYSGDTMPSQSLIAAGRDSTLLIHEATLEDTQVEMALAKAHSTFGQAIDVGSRMNAKYLLLNHFSQRYPKLPRIQPFDPKSEETRPIIALAFDLMTLPLKSFQKMETYSDAFQALFQEMAEAEPESDDEHDMEGRIENKKGNKTAKGVSKKDLQKPPTQKKEPKQQDSKRQHRRHEHRARVENQHAPADAGNASVNNNKATVSGGKRSIAEVTAEIQPGQESMKRMKCDTEDKLSHALGNLEP</sequence>
<reference evidence="1" key="1">
    <citation type="submission" date="2023-04" db="EMBL/GenBank/DDBJ databases">
        <title>Draft Genome sequencing of Naganishia species isolated from polar environments using Oxford Nanopore Technology.</title>
        <authorList>
            <person name="Leo P."/>
            <person name="Venkateswaran K."/>
        </authorList>
    </citation>
    <scope>NUCLEOTIDE SEQUENCE</scope>
    <source>
        <strain evidence="1">MNA-CCFEE 5423</strain>
    </source>
</reference>
<proteinExistence type="predicted"/>
<comment type="caution">
    <text evidence="1">The sequence shown here is derived from an EMBL/GenBank/DDBJ whole genome shotgun (WGS) entry which is preliminary data.</text>
</comment>
<evidence type="ECO:0000313" key="1">
    <source>
        <dbReference type="EMBL" id="KAJ9103915.1"/>
    </source>
</evidence>
<dbReference type="Proteomes" id="UP001227268">
    <property type="component" value="Unassembled WGS sequence"/>
</dbReference>
<organism evidence="1 2">
    <name type="scientific">Naganishia friedmannii</name>
    <dbReference type="NCBI Taxonomy" id="89922"/>
    <lineage>
        <taxon>Eukaryota</taxon>
        <taxon>Fungi</taxon>
        <taxon>Dikarya</taxon>
        <taxon>Basidiomycota</taxon>
        <taxon>Agaricomycotina</taxon>
        <taxon>Tremellomycetes</taxon>
        <taxon>Filobasidiales</taxon>
        <taxon>Filobasidiaceae</taxon>
        <taxon>Naganishia</taxon>
    </lineage>
</organism>
<name>A0ACC2VWT0_9TREE</name>
<gene>
    <name evidence="1" type="ORF">QFC21_002378</name>
</gene>
<keyword evidence="2" id="KW-1185">Reference proteome</keyword>